<comment type="caution">
    <text evidence="2">The sequence shown here is derived from an EMBL/GenBank/DDBJ whole genome shotgun (WGS) entry which is preliminary data.</text>
</comment>
<dbReference type="OrthoDB" id="10035640at2759"/>
<name>A0A9W8M2Q7_9FUNG</name>
<feature type="region of interest" description="Disordered" evidence="1">
    <location>
        <begin position="87"/>
        <end position="106"/>
    </location>
</feature>
<proteinExistence type="predicted"/>
<organism evidence="2 3">
    <name type="scientific">Coemansia brasiliensis</name>
    <dbReference type="NCBI Taxonomy" id="2650707"/>
    <lineage>
        <taxon>Eukaryota</taxon>
        <taxon>Fungi</taxon>
        <taxon>Fungi incertae sedis</taxon>
        <taxon>Zoopagomycota</taxon>
        <taxon>Kickxellomycotina</taxon>
        <taxon>Kickxellomycetes</taxon>
        <taxon>Kickxellales</taxon>
        <taxon>Kickxellaceae</taxon>
        <taxon>Coemansia</taxon>
    </lineage>
</organism>
<feature type="compositionally biased region" description="Polar residues" evidence="1">
    <location>
        <begin position="151"/>
        <end position="164"/>
    </location>
</feature>
<evidence type="ECO:0000313" key="3">
    <source>
        <dbReference type="Proteomes" id="UP001139887"/>
    </source>
</evidence>
<keyword evidence="3" id="KW-1185">Reference proteome</keyword>
<dbReference type="AlphaFoldDB" id="A0A9W8M2Q7"/>
<feature type="compositionally biased region" description="Low complexity" evidence="1">
    <location>
        <begin position="1"/>
        <end position="30"/>
    </location>
</feature>
<dbReference type="Proteomes" id="UP001139887">
    <property type="component" value="Unassembled WGS sequence"/>
</dbReference>
<reference evidence="2" key="1">
    <citation type="submission" date="2022-07" db="EMBL/GenBank/DDBJ databases">
        <title>Phylogenomic reconstructions and comparative analyses of Kickxellomycotina fungi.</title>
        <authorList>
            <person name="Reynolds N.K."/>
            <person name="Stajich J.E."/>
            <person name="Barry K."/>
            <person name="Grigoriev I.V."/>
            <person name="Crous P."/>
            <person name="Smith M.E."/>
        </authorList>
    </citation>
    <scope>NUCLEOTIDE SEQUENCE</scope>
    <source>
        <strain evidence="2">NRRL 1566</strain>
    </source>
</reference>
<evidence type="ECO:0000313" key="2">
    <source>
        <dbReference type="EMBL" id="KAJ2852516.1"/>
    </source>
</evidence>
<accession>A0A9W8M2Q7</accession>
<evidence type="ECO:0000256" key="1">
    <source>
        <dbReference type="SAM" id="MobiDB-lite"/>
    </source>
</evidence>
<dbReference type="EMBL" id="JANBUW010000002">
    <property type="protein sequence ID" value="KAJ2852516.1"/>
    <property type="molecule type" value="Genomic_DNA"/>
</dbReference>
<feature type="compositionally biased region" description="Polar residues" evidence="1">
    <location>
        <begin position="65"/>
        <end position="78"/>
    </location>
</feature>
<feature type="compositionally biased region" description="Polar residues" evidence="1">
    <location>
        <begin position="37"/>
        <end position="55"/>
    </location>
</feature>
<feature type="region of interest" description="Disordered" evidence="1">
    <location>
        <begin position="151"/>
        <end position="179"/>
    </location>
</feature>
<sequence>MGNGHSSTRSKSSNRRAANSNTSRASGRSGSAHRDSLNPNVPGNIRRPQQQTTGTFVHGGLRSTDFASQRARPSTARSRLSYGLGASSSFKESRHPSQYNSSYVNSSGLSYANDSRISLLSMVNTREDSGDSYAAESSHISLEPVIKNIKSTRALSNQHSTKSPETGRPRSRTQSSEQGVVTVFSGIQEPPPLDPDLDALNKLPKYRPLVLAPTSNRLSGLFHLGARYIEPTAERKYIILSPHIGLYNCIV</sequence>
<gene>
    <name evidence="2" type="ORF">IWW36_000144</name>
</gene>
<protein>
    <submittedName>
        <fullName evidence="2">Uncharacterized protein</fullName>
    </submittedName>
</protein>
<feature type="region of interest" description="Disordered" evidence="1">
    <location>
        <begin position="1"/>
        <end position="80"/>
    </location>
</feature>